<evidence type="ECO:0000313" key="1">
    <source>
        <dbReference type="EMBL" id="THG38579.1"/>
    </source>
</evidence>
<sequence length="190" mass="21510">MTPEETIEELSRHYRAIIELIGEDASREGLVKTPMRAAKALYYATSGYREDAKALMREAVFEHCGSQIVMVKDIEFYSFCEHHILPFFGKVSVGYIPDGEIIGLSKLARVVNVFARRLQVQERLTKEICKAVSESISTKGVMVVCEAEHLCMKMRGVEKQDSSTVTTDYIGAFEKDSSLRHEFYQLLASK</sequence>
<accession>A0AC61S276</accession>
<organism evidence="1 2">
    <name type="scientific">Muribaculum caecicola</name>
    <dbReference type="NCBI Taxonomy" id="3038144"/>
    <lineage>
        <taxon>Bacteria</taxon>
        <taxon>Pseudomonadati</taxon>
        <taxon>Bacteroidota</taxon>
        <taxon>Bacteroidia</taxon>
        <taxon>Bacteroidales</taxon>
        <taxon>Muribaculaceae</taxon>
        <taxon>Muribaculum</taxon>
    </lineage>
</organism>
<comment type="caution">
    <text evidence="1">The sequence shown here is derived from an EMBL/GenBank/DDBJ whole genome shotgun (WGS) entry which is preliminary data.</text>
</comment>
<dbReference type="Proteomes" id="UP000305401">
    <property type="component" value="Unassembled WGS sequence"/>
</dbReference>
<reference evidence="1" key="1">
    <citation type="submission" date="2019-04" db="EMBL/GenBank/DDBJ databases">
        <title>Microbes associate with the intestines of laboratory mice.</title>
        <authorList>
            <person name="Navarre W."/>
            <person name="Wong E."/>
            <person name="Huang K.C."/>
            <person name="Tropini C."/>
            <person name="Ng K."/>
            <person name="Yu B."/>
        </authorList>
    </citation>
    <scope>NUCLEOTIDE SEQUENCE</scope>
    <source>
        <strain evidence="1">NM86_A22</strain>
    </source>
</reference>
<gene>
    <name evidence="1" type="primary">folE</name>
    <name evidence="1" type="ORF">E5990_11300</name>
</gene>
<evidence type="ECO:0000313" key="2">
    <source>
        <dbReference type="Proteomes" id="UP000305401"/>
    </source>
</evidence>
<keyword evidence="2" id="KW-1185">Reference proteome</keyword>
<dbReference type="EC" id="3.5.4.16" evidence="1"/>
<keyword evidence="1" id="KW-0378">Hydrolase</keyword>
<dbReference type="EMBL" id="SSTG01000268">
    <property type="protein sequence ID" value="THG38579.1"/>
    <property type="molecule type" value="Genomic_DNA"/>
</dbReference>
<name>A0AC61S276_9BACT</name>
<proteinExistence type="predicted"/>
<protein>
    <submittedName>
        <fullName evidence="1">GTP cyclohydrolase I FolE</fullName>
        <ecNumber evidence="1">3.5.4.16</ecNumber>
    </submittedName>
</protein>